<dbReference type="InterPro" id="IPR051045">
    <property type="entry name" value="TonB-dependent_transducer"/>
</dbReference>
<evidence type="ECO:0000256" key="9">
    <source>
        <dbReference type="ARBA" id="ARBA00023136"/>
    </source>
</evidence>
<proteinExistence type="inferred from homology"/>
<feature type="region of interest" description="Disordered" evidence="10">
    <location>
        <begin position="55"/>
        <end position="195"/>
    </location>
</feature>
<dbReference type="InterPro" id="IPR006260">
    <property type="entry name" value="TonB/TolA_C"/>
</dbReference>
<dbReference type="Gene3D" id="3.30.1150.10">
    <property type="match status" value="1"/>
</dbReference>
<reference evidence="12" key="1">
    <citation type="submission" date="2020-08" db="EMBL/GenBank/DDBJ databases">
        <title>Genomic Encyclopedia of Type Strains, Phase IV (KMG-IV): sequencing the most valuable type-strain genomes for metagenomic binning, comparative biology and taxonomic classification.</title>
        <authorList>
            <person name="Goeker M."/>
        </authorList>
    </citation>
    <scope>NUCLEOTIDE SEQUENCE [LARGE SCALE GENOMIC DNA]</scope>
    <source>
        <strain evidence="12">DSM 105040</strain>
    </source>
</reference>
<feature type="compositionally biased region" description="Basic and acidic residues" evidence="10">
    <location>
        <begin position="57"/>
        <end position="71"/>
    </location>
</feature>
<dbReference type="Pfam" id="PF03544">
    <property type="entry name" value="TonB_C"/>
    <property type="match status" value="1"/>
</dbReference>
<keyword evidence="13" id="KW-1185">Reference proteome</keyword>
<feature type="compositionally biased region" description="Pro residues" evidence="10">
    <location>
        <begin position="116"/>
        <end position="128"/>
    </location>
</feature>
<dbReference type="PANTHER" id="PTHR33446">
    <property type="entry name" value="PROTEIN TONB-RELATED"/>
    <property type="match status" value="1"/>
</dbReference>
<dbReference type="AlphaFoldDB" id="A0A840CGM6"/>
<dbReference type="GO" id="GO:0031992">
    <property type="term" value="F:energy transducer activity"/>
    <property type="evidence" value="ECO:0007669"/>
    <property type="project" value="TreeGrafter"/>
</dbReference>
<keyword evidence="3" id="KW-0813">Transport</keyword>
<feature type="compositionally biased region" description="Low complexity" evidence="10">
    <location>
        <begin position="153"/>
        <end position="163"/>
    </location>
</feature>
<keyword evidence="7" id="KW-0653">Protein transport</keyword>
<evidence type="ECO:0000313" key="13">
    <source>
        <dbReference type="Proteomes" id="UP000585681"/>
    </source>
</evidence>
<keyword evidence="5" id="KW-0997">Cell inner membrane</keyword>
<dbReference type="InterPro" id="IPR037682">
    <property type="entry name" value="TonB_C"/>
</dbReference>
<dbReference type="PROSITE" id="PS52015">
    <property type="entry name" value="TONB_CTD"/>
    <property type="match status" value="1"/>
</dbReference>
<dbReference type="Proteomes" id="UP000585681">
    <property type="component" value="Unassembled WGS sequence"/>
</dbReference>
<organism evidence="12 13">
    <name type="scientific">Actibacterium naphthalenivorans</name>
    <dbReference type="NCBI Taxonomy" id="1614693"/>
    <lineage>
        <taxon>Bacteria</taxon>
        <taxon>Pseudomonadati</taxon>
        <taxon>Pseudomonadota</taxon>
        <taxon>Alphaproteobacteria</taxon>
        <taxon>Rhodobacterales</taxon>
        <taxon>Roseobacteraceae</taxon>
        <taxon>Actibacterium</taxon>
    </lineage>
</organism>
<comment type="subcellular location">
    <subcellularLocation>
        <location evidence="1">Cell inner membrane</location>
        <topology evidence="1">Single-pass membrane protein</topology>
        <orientation evidence="1">Periplasmic side</orientation>
    </subcellularLocation>
</comment>
<dbReference type="PANTHER" id="PTHR33446:SF2">
    <property type="entry name" value="PROTEIN TONB"/>
    <property type="match status" value="1"/>
</dbReference>
<evidence type="ECO:0000313" key="12">
    <source>
        <dbReference type="EMBL" id="MBB4023963.1"/>
    </source>
</evidence>
<evidence type="ECO:0000256" key="8">
    <source>
        <dbReference type="ARBA" id="ARBA00022989"/>
    </source>
</evidence>
<keyword evidence="8" id="KW-1133">Transmembrane helix</keyword>
<evidence type="ECO:0000256" key="7">
    <source>
        <dbReference type="ARBA" id="ARBA00022927"/>
    </source>
</evidence>
<evidence type="ECO:0000256" key="2">
    <source>
        <dbReference type="ARBA" id="ARBA00006555"/>
    </source>
</evidence>
<feature type="compositionally biased region" description="Pro residues" evidence="10">
    <location>
        <begin position="72"/>
        <end position="88"/>
    </location>
</feature>
<feature type="compositionally biased region" description="Low complexity" evidence="10">
    <location>
        <begin position="171"/>
        <end position="181"/>
    </location>
</feature>
<dbReference type="GO" id="GO:0098797">
    <property type="term" value="C:plasma membrane protein complex"/>
    <property type="evidence" value="ECO:0007669"/>
    <property type="project" value="TreeGrafter"/>
</dbReference>
<keyword evidence="9" id="KW-0472">Membrane</keyword>
<comment type="similarity">
    <text evidence="2">Belongs to the TonB family.</text>
</comment>
<dbReference type="GO" id="GO:0015031">
    <property type="term" value="P:protein transport"/>
    <property type="evidence" value="ECO:0007669"/>
    <property type="project" value="UniProtKB-KW"/>
</dbReference>
<name>A0A840CGM6_9RHOB</name>
<dbReference type="RefSeq" id="WP_054539428.1">
    <property type="nucleotide sequence ID" value="NZ_JACIEQ010000015.1"/>
</dbReference>
<keyword evidence="4" id="KW-1003">Cell membrane</keyword>
<protein>
    <submittedName>
        <fullName evidence="12">Protein TonB</fullName>
    </submittedName>
</protein>
<evidence type="ECO:0000256" key="4">
    <source>
        <dbReference type="ARBA" id="ARBA00022475"/>
    </source>
</evidence>
<dbReference type="NCBIfam" id="TIGR01352">
    <property type="entry name" value="tonB_Cterm"/>
    <property type="match status" value="1"/>
</dbReference>
<evidence type="ECO:0000256" key="3">
    <source>
        <dbReference type="ARBA" id="ARBA00022448"/>
    </source>
</evidence>
<sequence length="281" mass="28586">MRRALETVVFLGLALGIHLGVAGIRSPQLGAASSGDGGAALVSLEASSASLSAMVEDWEKPPEMAQPERPRQAPPQIAPPAPPMPDLTPPQAVTPMPSPQMALPQMESLPDLSQAKPPPPPAPAPAPKAEPEPRPAAEPKPRPKARPAPPAKPSGASQAQRAAGSGGGATAGEARSASAATLNPAKAQSLKSSWGAAIRARVERRKRYPSSARGASGSAVLRITVGRDGSLHGVSVGRSSGNRALDQAAVQAVRAARRFPAAPKGLGDASYTFSLPVQFNG</sequence>
<keyword evidence="6" id="KW-0812">Transmembrane</keyword>
<dbReference type="SUPFAM" id="SSF74653">
    <property type="entry name" value="TolA/TonB C-terminal domain"/>
    <property type="match status" value="1"/>
</dbReference>
<dbReference type="EMBL" id="JACIEQ010000015">
    <property type="protein sequence ID" value="MBB4023963.1"/>
    <property type="molecule type" value="Genomic_DNA"/>
</dbReference>
<comment type="caution">
    <text evidence="12">The sequence shown here is derived from an EMBL/GenBank/DDBJ whole genome shotgun (WGS) entry which is preliminary data.</text>
</comment>
<accession>A0A840CGM6</accession>
<feature type="domain" description="TonB C-terminal" evidence="11">
    <location>
        <begin position="193"/>
        <end position="281"/>
    </location>
</feature>
<evidence type="ECO:0000256" key="1">
    <source>
        <dbReference type="ARBA" id="ARBA00004383"/>
    </source>
</evidence>
<evidence type="ECO:0000259" key="11">
    <source>
        <dbReference type="PROSITE" id="PS52015"/>
    </source>
</evidence>
<evidence type="ECO:0000256" key="6">
    <source>
        <dbReference type="ARBA" id="ARBA00022692"/>
    </source>
</evidence>
<feature type="compositionally biased region" description="Basic and acidic residues" evidence="10">
    <location>
        <begin position="129"/>
        <end position="141"/>
    </location>
</feature>
<evidence type="ECO:0000256" key="10">
    <source>
        <dbReference type="SAM" id="MobiDB-lite"/>
    </source>
</evidence>
<gene>
    <name evidence="12" type="ORF">GGR17_003803</name>
</gene>
<evidence type="ECO:0000256" key="5">
    <source>
        <dbReference type="ARBA" id="ARBA00022519"/>
    </source>
</evidence>
<dbReference type="GO" id="GO:0055085">
    <property type="term" value="P:transmembrane transport"/>
    <property type="evidence" value="ECO:0007669"/>
    <property type="project" value="InterPro"/>
</dbReference>